<sequence length="113" mass="13936">MADQGRHLGDFKTATRRNELIKYYNDVWRDDQYRLFLQKNGATIIARTRNYHKKRNSCWNNDCIHNYPHRMTPRQLWQEMEAYNSINDPTKNRKLAHMRQCFPYQDYHMNPNR</sequence>
<proteinExistence type="predicted"/>
<organism evidence="1">
    <name type="scientific">Mimivirus LCMiAC01</name>
    <dbReference type="NCBI Taxonomy" id="2506608"/>
    <lineage>
        <taxon>Viruses</taxon>
        <taxon>Varidnaviria</taxon>
        <taxon>Bamfordvirae</taxon>
        <taxon>Nucleocytoviricota</taxon>
        <taxon>Megaviricetes</taxon>
        <taxon>Imitervirales</taxon>
        <taxon>Mimiviridae</taxon>
        <taxon>Klosneuvirinae</taxon>
    </lineage>
</organism>
<accession>A0A481Z1C9</accession>
<name>A0A481Z1C9_9VIRU</name>
<dbReference type="EMBL" id="MK500404">
    <property type="protein sequence ID" value="QBK88897.1"/>
    <property type="molecule type" value="Genomic_DNA"/>
</dbReference>
<gene>
    <name evidence="1" type="ORF">LCMiAC01_05790</name>
</gene>
<protein>
    <submittedName>
        <fullName evidence="1">Uncharacterized protein</fullName>
    </submittedName>
</protein>
<reference evidence="1" key="1">
    <citation type="journal article" date="2019" name="MBio">
        <title>Virus Genomes from Deep Sea Sediments Expand the Ocean Megavirome and Support Independent Origins of Viral Gigantism.</title>
        <authorList>
            <person name="Backstrom D."/>
            <person name="Yutin N."/>
            <person name="Jorgensen S.L."/>
            <person name="Dharamshi J."/>
            <person name="Homa F."/>
            <person name="Zaremba-Niedwiedzka K."/>
            <person name="Spang A."/>
            <person name="Wolf Y.I."/>
            <person name="Koonin E.V."/>
            <person name="Ettema T.J."/>
        </authorList>
    </citation>
    <scope>NUCLEOTIDE SEQUENCE</scope>
</reference>
<evidence type="ECO:0000313" key="1">
    <source>
        <dbReference type="EMBL" id="QBK88897.1"/>
    </source>
</evidence>